<feature type="transmembrane region" description="Helical" evidence="1">
    <location>
        <begin position="20"/>
        <end position="38"/>
    </location>
</feature>
<organism evidence="2 3">
    <name type="scientific">Candidatus Infernicultor aquiphilus</name>
    <dbReference type="NCBI Taxonomy" id="1805029"/>
    <lineage>
        <taxon>Bacteria</taxon>
        <taxon>Pseudomonadati</taxon>
        <taxon>Atribacterota</taxon>
        <taxon>Candidatus Phoenicimicrobiia</taxon>
        <taxon>Candidatus Pheonicimicrobiales</taxon>
        <taxon>Candidatus Phoenicimicrobiaceae</taxon>
        <taxon>Candidatus Infernicultor</taxon>
    </lineage>
</organism>
<evidence type="ECO:0000256" key="1">
    <source>
        <dbReference type="SAM" id="Phobius"/>
    </source>
</evidence>
<evidence type="ECO:0000313" key="2">
    <source>
        <dbReference type="EMBL" id="PIY32841.1"/>
    </source>
</evidence>
<proteinExistence type="predicted"/>
<dbReference type="RefSeq" id="WP_406607365.1">
    <property type="nucleotide sequence ID" value="NZ_PFKO01000158.1"/>
</dbReference>
<keyword evidence="1" id="KW-0812">Transmembrane</keyword>
<name>A0A2M7PR08_9BACT</name>
<reference evidence="2 3" key="1">
    <citation type="submission" date="2017-09" db="EMBL/GenBank/DDBJ databases">
        <title>Depth-based differentiation of microbial function through sediment-hosted aquifers and enrichment of novel symbionts in the deep terrestrial subsurface.</title>
        <authorList>
            <person name="Probst A.J."/>
            <person name="Ladd B."/>
            <person name="Jarett J.K."/>
            <person name="Geller-Mcgrath D.E."/>
            <person name="Sieber C.M."/>
            <person name="Emerson J.B."/>
            <person name="Anantharaman K."/>
            <person name="Thomas B.C."/>
            <person name="Malmstrom R."/>
            <person name="Stieglmeier M."/>
            <person name="Klingl A."/>
            <person name="Woyke T."/>
            <person name="Ryan C.M."/>
            <person name="Banfield J.F."/>
        </authorList>
    </citation>
    <scope>NUCLEOTIDE SEQUENCE [LARGE SCALE GENOMIC DNA]</scope>
    <source>
        <strain evidence="2">CG_4_10_14_3_um_filter_34_13</strain>
    </source>
</reference>
<accession>A0A2M7PR08</accession>
<protein>
    <submittedName>
        <fullName evidence="2">Uncharacterized protein</fullName>
    </submittedName>
</protein>
<gene>
    <name evidence="2" type="ORF">COZ07_04290</name>
</gene>
<evidence type="ECO:0000313" key="3">
    <source>
        <dbReference type="Proteomes" id="UP000230646"/>
    </source>
</evidence>
<keyword evidence="1" id="KW-1133">Transmembrane helix</keyword>
<comment type="caution">
    <text evidence="2">The sequence shown here is derived from an EMBL/GenBank/DDBJ whole genome shotgun (WGS) entry which is preliminary data.</text>
</comment>
<dbReference type="EMBL" id="PFKO01000158">
    <property type="protein sequence ID" value="PIY32841.1"/>
    <property type="molecule type" value="Genomic_DNA"/>
</dbReference>
<dbReference type="AlphaFoldDB" id="A0A2M7PR08"/>
<sequence>MTKKKRERKELRNTYNYKFALLRLSIIGLLLSLFGSVLKLKGEFEKNQRKIKKIRKYPEIIFGLRDKKNKQ</sequence>
<keyword evidence="1" id="KW-0472">Membrane</keyword>
<dbReference type="Proteomes" id="UP000230646">
    <property type="component" value="Unassembled WGS sequence"/>
</dbReference>